<evidence type="ECO:0000256" key="1">
    <source>
        <dbReference type="PROSITE-ProRule" id="PRU00267"/>
    </source>
</evidence>
<evidence type="ECO:0000313" key="5">
    <source>
        <dbReference type="Proteomes" id="UP000012174"/>
    </source>
</evidence>
<evidence type="ECO:0000256" key="2">
    <source>
        <dbReference type="SAM" id="MobiDB-lite"/>
    </source>
</evidence>
<dbReference type="EMBL" id="KB705395">
    <property type="protein sequence ID" value="EMR72706.1"/>
    <property type="molecule type" value="Genomic_DNA"/>
</dbReference>
<dbReference type="InterPro" id="IPR009071">
    <property type="entry name" value="HMG_box_dom"/>
</dbReference>
<sequence length="161" mass="17978">MSKILGQRWSELPHIIKRDYEARAAEEKRQLYIAHPAYKLKPRHTSQIKKRPGGRKKTAVKEDVGPIAASGREMVATANGEGIVKPEGFVNTAKGNTGNSRGLDSPGEQHHNQVNFNFENRDLGFGVGLNPTGVPSFEELFEQHRQQQDGKDKQYDLSPMS</sequence>
<dbReference type="InterPro" id="IPR036910">
    <property type="entry name" value="HMG_box_dom_sf"/>
</dbReference>
<keyword evidence="1" id="KW-0238">DNA-binding</keyword>
<feature type="domain" description="HMG box" evidence="3">
    <location>
        <begin position="1"/>
        <end position="39"/>
    </location>
</feature>
<dbReference type="KEGG" id="ela:UCREL1_237"/>
<dbReference type="SUPFAM" id="SSF47095">
    <property type="entry name" value="HMG-box"/>
    <property type="match status" value="1"/>
</dbReference>
<feature type="compositionally biased region" description="Basic and acidic residues" evidence="2">
    <location>
        <begin position="141"/>
        <end position="155"/>
    </location>
</feature>
<feature type="DNA-binding region" description="HMG box" evidence="1">
    <location>
        <begin position="1"/>
        <end position="39"/>
    </location>
</feature>
<gene>
    <name evidence="4" type="ORF">UCREL1_237</name>
</gene>
<feature type="compositionally biased region" description="Polar residues" evidence="2">
    <location>
        <begin position="93"/>
        <end position="102"/>
    </location>
</feature>
<evidence type="ECO:0000259" key="3">
    <source>
        <dbReference type="PROSITE" id="PS50118"/>
    </source>
</evidence>
<organism evidence="4 5">
    <name type="scientific">Eutypa lata (strain UCR-EL1)</name>
    <name type="common">Grapevine dieback disease fungus</name>
    <name type="synonym">Eutypa armeniacae</name>
    <dbReference type="NCBI Taxonomy" id="1287681"/>
    <lineage>
        <taxon>Eukaryota</taxon>
        <taxon>Fungi</taxon>
        <taxon>Dikarya</taxon>
        <taxon>Ascomycota</taxon>
        <taxon>Pezizomycotina</taxon>
        <taxon>Sordariomycetes</taxon>
        <taxon>Xylariomycetidae</taxon>
        <taxon>Xylariales</taxon>
        <taxon>Diatrypaceae</taxon>
        <taxon>Eutypa</taxon>
    </lineage>
</organism>
<protein>
    <submittedName>
        <fullName evidence="4">Putative mating type 1-2 protein</fullName>
    </submittedName>
</protein>
<feature type="compositionally biased region" description="Basic residues" evidence="2">
    <location>
        <begin position="42"/>
        <end position="58"/>
    </location>
</feature>
<dbReference type="GO" id="GO:0003677">
    <property type="term" value="F:DNA binding"/>
    <property type="evidence" value="ECO:0007669"/>
    <property type="project" value="UniProtKB-UniRule"/>
</dbReference>
<keyword evidence="5" id="KW-1185">Reference proteome</keyword>
<dbReference type="Gene3D" id="1.10.30.10">
    <property type="entry name" value="High mobility group box domain"/>
    <property type="match status" value="1"/>
</dbReference>
<dbReference type="GO" id="GO:0005634">
    <property type="term" value="C:nucleus"/>
    <property type="evidence" value="ECO:0007669"/>
    <property type="project" value="UniProtKB-UniRule"/>
</dbReference>
<keyword evidence="1" id="KW-0539">Nucleus</keyword>
<reference evidence="5" key="1">
    <citation type="journal article" date="2013" name="Genome Announc.">
        <title>Draft genome sequence of the grapevine dieback fungus Eutypa lata UCR-EL1.</title>
        <authorList>
            <person name="Blanco-Ulate B."/>
            <person name="Rolshausen P.E."/>
            <person name="Cantu D."/>
        </authorList>
    </citation>
    <scope>NUCLEOTIDE SEQUENCE [LARGE SCALE GENOMIC DNA]</scope>
    <source>
        <strain evidence="5">UCR-EL1</strain>
    </source>
</reference>
<accession>M7TRY4</accession>
<name>M7TRY4_EUTLA</name>
<evidence type="ECO:0000313" key="4">
    <source>
        <dbReference type="EMBL" id="EMR72706.1"/>
    </source>
</evidence>
<proteinExistence type="predicted"/>
<dbReference type="PROSITE" id="PS50118">
    <property type="entry name" value="HMG_BOX_2"/>
    <property type="match status" value="1"/>
</dbReference>
<feature type="region of interest" description="Disordered" evidence="2">
    <location>
        <begin position="42"/>
        <end position="62"/>
    </location>
</feature>
<dbReference type="Proteomes" id="UP000012174">
    <property type="component" value="Unassembled WGS sequence"/>
</dbReference>
<dbReference type="HOGENOM" id="CLU_1643706_0_0_1"/>
<feature type="region of interest" description="Disordered" evidence="2">
    <location>
        <begin position="86"/>
        <end position="111"/>
    </location>
</feature>
<dbReference type="AlphaFoldDB" id="M7TRY4"/>
<feature type="region of interest" description="Disordered" evidence="2">
    <location>
        <begin position="134"/>
        <end position="161"/>
    </location>
</feature>